<name>A0A8J8PGI6_9ARCH</name>
<proteinExistence type="predicted"/>
<evidence type="ECO:0000313" key="2">
    <source>
        <dbReference type="EMBL" id="TQS84245.1"/>
    </source>
</evidence>
<dbReference type="Proteomes" id="UP000752814">
    <property type="component" value="Unassembled WGS sequence"/>
</dbReference>
<sequence>MKKDESRLWKVGIISTAKDLGDVRKNISKMLTKMKFTPCMFESNYTQPPNAQIEQVCIANIRKLDYVILLIGDRYGSLLPDNATSQTMNEYNEAVKCDIPILKIVRKDVFELYNMAQHDYDEKEYNKLLQKIIRDSKKKGCETNQNELDGVIKFIGKISSQNIMINKVDDFSDLKRIEELISNFLSEPKSLMLKIVRKQVDQVNDSQTSSGLTIEEFKTICIQPNFQQENIKNGYKSVEDFIKDKAIEGKNIKITGNSGIGKSTLLKYSYLHHANEYLDDPLCCVAPLFITPSLYNIHEGDQKNLIDQLCMKCLNKSLHPCLNYINLDISIYIDSLDEYSLYLTTLDACLEYLSKFHSVILTCRSDNVGKITYPKKINGKELDLIDITEAQRSEIIDKYKATYGLNTGLTTQFKNFLSDNNIYNPFLISAIAKLVQDGVTLTNGNIGQIYSQIADERIKSISADIQNDMRNKGMRVPCDFDNTCREIVQSACWEVYRNKIVSTTTDIKSKALITKLENKYNGIDEETIRNILKSFILLGSDISIRPVEPIHMLYIEYFTADWIVSEILNDGKEFKKHFGKLAIGSQVQRFMGDIFKNFSDEDRKKAYEWYLKQYTKYKHKYELNHELDEYSQRMTHALYYIPRLIKNTYNDKLNTIIEKFLIDELNYYKNSNMYLEMIPIYIWLVQSGDINAELEYYDNILYNEEFNKLNRGCYLVYQGDLSADMLFKNIGKEDNINLLRWGKTFNSFMEHFYISNEDRHKFLRRIDLTILKTFVDAGYIIDSGMISKITDMKEHLIEYTLTDNFSRILEGKGIDRNNFMSMINSAYDDLIESIERVRMADS</sequence>
<dbReference type="InterPro" id="IPR025139">
    <property type="entry name" value="DUF4062"/>
</dbReference>
<feature type="domain" description="DUF4062" evidence="1">
    <location>
        <begin position="13"/>
        <end position="94"/>
    </location>
</feature>
<evidence type="ECO:0000313" key="3">
    <source>
        <dbReference type="Proteomes" id="UP000752814"/>
    </source>
</evidence>
<dbReference type="EMBL" id="LVVT01000003">
    <property type="protein sequence ID" value="TQS84245.1"/>
    <property type="molecule type" value="Genomic_DNA"/>
</dbReference>
<reference evidence="2" key="1">
    <citation type="submission" date="2016-03" db="EMBL/GenBank/DDBJ databases">
        <authorList>
            <person name="Borrel G."/>
            <person name="Mccann A."/>
            <person name="O'Toole P.W."/>
        </authorList>
    </citation>
    <scope>NUCLEOTIDE SEQUENCE</scope>
    <source>
        <strain evidence="2">183</strain>
    </source>
</reference>
<dbReference type="InterPro" id="IPR027417">
    <property type="entry name" value="P-loop_NTPase"/>
</dbReference>
<organism evidence="2 3">
    <name type="scientific">Candidatus Methanomassiliicoccus intestinalis</name>
    <dbReference type="NCBI Taxonomy" id="1406512"/>
    <lineage>
        <taxon>Archaea</taxon>
        <taxon>Methanobacteriati</taxon>
        <taxon>Thermoplasmatota</taxon>
        <taxon>Thermoplasmata</taxon>
        <taxon>Methanomassiliicoccales</taxon>
        <taxon>Methanomassiliicoccaceae</taxon>
        <taxon>Methanomassiliicoccus</taxon>
    </lineage>
</organism>
<accession>A0A8J8PGI6</accession>
<evidence type="ECO:0000259" key="1">
    <source>
        <dbReference type="Pfam" id="PF13271"/>
    </source>
</evidence>
<protein>
    <recommendedName>
        <fullName evidence="1">DUF4062 domain-containing protein</fullName>
    </recommendedName>
</protein>
<dbReference type="AlphaFoldDB" id="A0A8J8PGI6"/>
<dbReference type="Pfam" id="PF13271">
    <property type="entry name" value="DUF4062"/>
    <property type="match status" value="1"/>
</dbReference>
<gene>
    <name evidence="2" type="ORF">A3207_09120</name>
</gene>
<comment type="caution">
    <text evidence="2">The sequence shown here is derived from an EMBL/GenBank/DDBJ whole genome shotgun (WGS) entry which is preliminary data.</text>
</comment>
<dbReference type="Gene3D" id="3.40.50.300">
    <property type="entry name" value="P-loop containing nucleotide triphosphate hydrolases"/>
    <property type="match status" value="1"/>
</dbReference>